<name>A0AAN9HSI1_CROPI</name>
<organism evidence="2 3">
    <name type="scientific">Crotalaria pallida</name>
    <name type="common">Smooth rattlebox</name>
    <name type="synonym">Crotalaria striata</name>
    <dbReference type="NCBI Taxonomy" id="3830"/>
    <lineage>
        <taxon>Eukaryota</taxon>
        <taxon>Viridiplantae</taxon>
        <taxon>Streptophyta</taxon>
        <taxon>Embryophyta</taxon>
        <taxon>Tracheophyta</taxon>
        <taxon>Spermatophyta</taxon>
        <taxon>Magnoliopsida</taxon>
        <taxon>eudicotyledons</taxon>
        <taxon>Gunneridae</taxon>
        <taxon>Pentapetalae</taxon>
        <taxon>rosids</taxon>
        <taxon>fabids</taxon>
        <taxon>Fabales</taxon>
        <taxon>Fabaceae</taxon>
        <taxon>Papilionoideae</taxon>
        <taxon>50 kb inversion clade</taxon>
        <taxon>genistoids sensu lato</taxon>
        <taxon>core genistoids</taxon>
        <taxon>Crotalarieae</taxon>
        <taxon>Crotalaria</taxon>
    </lineage>
</organism>
<reference evidence="2 3" key="1">
    <citation type="submission" date="2024-01" db="EMBL/GenBank/DDBJ databases">
        <title>The genomes of 5 underutilized Papilionoideae crops provide insights into root nodulation and disease resistanc.</title>
        <authorList>
            <person name="Yuan L."/>
        </authorList>
    </citation>
    <scope>NUCLEOTIDE SEQUENCE [LARGE SCALE GENOMIC DNA]</scope>
    <source>
        <strain evidence="2">ZHUSHIDOU_FW_LH</strain>
        <tissue evidence="2">Leaf</tissue>
    </source>
</reference>
<protein>
    <recommendedName>
        <fullName evidence="1">MIF4G domain-containing protein</fullName>
    </recommendedName>
</protein>
<dbReference type="GO" id="GO:0003743">
    <property type="term" value="F:translation initiation factor activity"/>
    <property type="evidence" value="ECO:0007669"/>
    <property type="project" value="TreeGrafter"/>
</dbReference>
<dbReference type="Pfam" id="PF02854">
    <property type="entry name" value="MIF4G"/>
    <property type="match status" value="1"/>
</dbReference>
<dbReference type="GO" id="GO:0016281">
    <property type="term" value="C:eukaryotic translation initiation factor 4F complex"/>
    <property type="evidence" value="ECO:0007669"/>
    <property type="project" value="TreeGrafter"/>
</dbReference>
<dbReference type="InterPro" id="IPR003890">
    <property type="entry name" value="MIF4G-like_typ-3"/>
</dbReference>
<sequence>MEDPTYCPIYSQLLCDLNSKLPPLPSQQQQPDGKEITVKRVLLNLYLEFLQCTDKEMATYCGNIRFISELLKQRLVPEWIIHHIVQELFETAEPADEIVEALCMFFKTIGKPITKNISIVY</sequence>
<evidence type="ECO:0000259" key="1">
    <source>
        <dbReference type="Pfam" id="PF02854"/>
    </source>
</evidence>
<comment type="caution">
    <text evidence="2">The sequence shown here is derived from an EMBL/GenBank/DDBJ whole genome shotgun (WGS) entry which is preliminary data.</text>
</comment>
<dbReference type="AlphaFoldDB" id="A0AAN9HSI1"/>
<evidence type="ECO:0000313" key="3">
    <source>
        <dbReference type="Proteomes" id="UP001372338"/>
    </source>
</evidence>
<dbReference type="SUPFAM" id="SSF48371">
    <property type="entry name" value="ARM repeat"/>
    <property type="match status" value="1"/>
</dbReference>
<keyword evidence="3" id="KW-1185">Reference proteome</keyword>
<dbReference type="Proteomes" id="UP001372338">
    <property type="component" value="Unassembled WGS sequence"/>
</dbReference>
<gene>
    <name evidence="2" type="ORF">RIF29_32984</name>
</gene>
<dbReference type="PANTHER" id="PTHR23253:SF53">
    <property type="entry name" value="EUKARYOTIC TRANSLATION INITIATION FACTOR ISOFORM 4G-1"/>
    <property type="match status" value="1"/>
</dbReference>
<feature type="domain" description="MIF4G" evidence="1">
    <location>
        <begin position="2"/>
        <end position="114"/>
    </location>
</feature>
<dbReference type="EMBL" id="JAYWIO010000007">
    <property type="protein sequence ID" value="KAK7250505.1"/>
    <property type="molecule type" value="Genomic_DNA"/>
</dbReference>
<proteinExistence type="predicted"/>
<accession>A0AAN9HSI1</accession>
<dbReference type="Gene3D" id="1.25.40.180">
    <property type="match status" value="1"/>
</dbReference>
<dbReference type="PANTHER" id="PTHR23253">
    <property type="entry name" value="EUKARYOTIC TRANSLATION INITIATION FACTOR 4 GAMMA"/>
    <property type="match status" value="1"/>
</dbReference>
<dbReference type="InterPro" id="IPR016024">
    <property type="entry name" value="ARM-type_fold"/>
</dbReference>
<evidence type="ECO:0000313" key="2">
    <source>
        <dbReference type="EMBL" id="KAK7250505.1"/>
    </source>
</evidence>
<dbReference type="GO" id="GO:0003729">
    <property type="term" value="F:mRNA binding"/>
    <property type="evidence" value="ECO:0007669"/>
    <property type="project" value="TreeGrafter"/>
</dbReference>